<keyword evidence="8" id="KW-1185">Reference proteome</keyword>
<organism evidence="7 8">
    <name type="scientific">Raoultibacter massiliensis</name>
    <dbReference type="NCBI Taxonomy" id="1852371"/>
    <lineage>
        <taxon>Bacteria</taxon>
        <taxon>Bacillati</taxon>
        <taxon>Actinomycetota</taxon>
        <taxon>Coriobacteriia</taxon>
        <taxon>Eggerthellales</taxon>
        <taxon>Eggerthellaceae</taxon>
        <taxon>Raoultibacter</taxon>
    </lineage>
</organism>
<dbReference type="Proteomes" id="UP001487305">
    <property type="component" value="Unassembled WGS sequence"/>
</dbReference>
<evidence type="ECO:0000313" key="7">
    <source>
        <dbReference type="EMBL" id="MEQ3363070.1"/>
    </source>
</evidence>
<dbReference type="InterPro" id="IPR027477">
    <property type="entry name" value="Succ_DH/fumarate_Rdtase_cat_sf"/>
</dbReference>
<dbReference type="PANTHER" id="PTHR43400:SF7">
    <property type="entry name" value="FAD-DEPENDENT OXIDOREDUCTASE 2 FAD BINDING DOMAIN-CONTAINING PROTEIN"/>
    <property type="match status" value="1"/>
</dbReference>
<evidence type="ECO:0000256" key="5">
    <source>
        <dbReference type="SAM" id="SignalP"/>
    </source>
</evidence>
<dbReference type="Pfam" id="PF10518">
    <property type="entry name" value="TAT_signal"/>
    <property type="match status" value="1"/>
</dbReference>
<dbReference type="Gene3D" id="3.90.700.10">
    <property type="entry name" value="Succinate dehydrogenase/fumarate reductase flavoprotein, catalytic domain"/>
    <property type="match status" value="1"/>
</dbReference>
<protein>
    <submittedName>
        <fullName evidence="7">FAD-binding protein</fullName>
    </submittedName>
</protein>
<dbReference type="PROSITE" id="PS51257">
    <property type="entry name" value="PROKAR_LIPOPROTEIN"/>
    <property type="match status" value="1"/>
</dbReference>
<evidence type="ECO:0000256" key="1">
    <source>
        <dbReference type="ARBA" id="ARBA00001974"/>
    </source>
</evidence>
<evidence type="ECO:0000313" key="8">
    <source>
        <dbReference type="Proteomes" id="UP001487305"/>
    </source>
</evidence>
<accession>A0ABV1JDB1</accession>
<dbReference type="SUPFAM" id="SSF51905">
    <property type="entry name" value="FAD/NAD(P)-binding domain"/>
    <property type="match status" value="1"/>
</dbReference>
<dbReference type="PROSITE" id="PS51318">
    <property type="entry name" value="TAT"/>
    <property type="match status" value="1"/>
</dbReference>
<dbReference type="InterPro" id="IPR003953">
    <property type="entry name" value="FAD-dep_OxRdtase_2_FAD-bd"/>
</dbReference>
<feature type="chain" id="PRO_5046789034" evidence="5">
    <location>
        <begin position="26"/>
        <end position="616"/>
    </location>
</feature>
<dbReference type="InterPro" id="IPR006311">
    <property type="entry name" value="TAT_signal"/>
</dbReference>
<dbReference type="NCBIfam" id="TIGR01409">
    <property type="entry name" value="TAT_signal_seq"/>
    <property type="match status" value="1"/>
</dbReference>
<keyword evidence="4" id="KW-0560">Oxidoreductase</keyword>
<comment type="cofactor">
    <cofactor evidence="1">
        <name>FAD</name>
        <dbReference type="ChEBI" id="CHEBI:57692"/>
    </cofactor>
</comment>
<dbReference type="RefSeq" id="WP_349227493.1">
    <property type="nucleotide sequence ID" value="NZ_JBBNOP010000006.1"/>
</dbReference>
<dbReference type="InterPro" id="IPR050315">
    <property type="entry name" value="FAD-oxidoreductase_2"/>
</dbReference>
<evidence type="ECO:0000256" key="3">
    <source>
        <dbReference type="ARBA" id="ARBA00022827"/>
    </source>
</evidence>
<feature type="signal peptide" evidence="5">
    <location>
        <begin position="1"/>
        <end position="25"/>
    </location>
</feature>
<dbReference type="InterPro" id="IPR019546">
    <property type="entry name" value="TAT_signal_bac_arc"/>
</dbReference>
<evidence type="ECO:0000256" key="2">
    <source>
        <dbReference type="ARBA" id="ARBA00022630"/>
    </source>
</evidence>
<dbReference type="SUPFAM" id="SSF56425">
    <property type="entry name" value="Succinate dehydrogenase/fumarate reductase flavoprotein, catalytic domain"/>
    <property type="match status" value="1"/>
</dbReference>
<keyword evidence="2" id="KW-0285">Flavoprotein</keyword>
<sequence length="616" mass="65497">MSLDRRNFLKGTLAATAAMATAGLAAGCAPAVSGSGEGSAAGASEGGVLGLEETGYQCSEDWLGEAPQIDEADIVKTVDVEVVVCGGGHAGSQCALAAAQGGATVALIEVQPKDTYSANGVDLCAYNSKLLSDRGLGGYDTGQIVGEFVRRGAGRVNADIIRSFVEQSGEMLDNLVAITPDTSDFFDFETGQCQVQTAYEMPDASYYPLVRSGFKGWASCLQTMGTHNSNPIDGRDPADVMRMTEIEIYTRLAAEELGATWYWETAATVLVQNENGDVTGVIAKGPDGYIKFNASKGVCLCTGDFSSNPDMVWNLLDDVNELGARNGMKREDMIGQGRDGSGIKMGCWAGGVMECHPRPSMNTMMYTPGPWGDAPFPMINANGKRFMDEGMCGLHAPMMLRQPHGPIAVVTDANYLESLKECSIDHGAADWGDAYVNIHDYWGRMQADMAACIDAGAEGADVHDVAVPYREWRIFKVWAAQTLDELFGYLGYDEDAKKQALASIEEYNQMCAAGVDSLYGKDAVFMKPVDTPPFYGAVVMNAGHNTTGLVTLAGLVTDGDMNVLKSDYTTPIKGLYAAGNCLGHRYGPGYSTPTAGASMGMAFTHGRVLGKYLAAM</sequence>
<name>A0ABV1JDB1_9ACTN</name>
<comment type="caution">
    <text evidence="7">The sequence shown here is derived from an EMBL/GenBank/DDBJ whole genome shotgun (WGS) entry which is preliminary data.</text>
</comment>
<gene>
    <name evidence="7" type="ORF">AAA083_08790</name>
</gene>
<proteinExistence type="predicted"/>
<dbReference type="Pfam" id="PF00890">
    <property type="entry name" value="FAD_binding_2"/>
    <property type="match status" value="1"/>
</dbReference>
<keyword evidence="5" id="KW-0732">Signal</keyword>
<dbReference type="Gene3D" id="3.50.50.60">
    <property type="entry name" value="FAD/NAD(P)-binding domain"/>
    <property type="match status" value="2"/>
</dbReference>
<dbReference type="PANTHER" id="PTHR43400">
    <property type="entry name" value="FUMARATE REDUCTASE"/>
    <property type="match status" value="1"/>
</dbReference>
<feature type="domain" description="FAD-dependent oxidoreductase 2 FAD-binding" evidence="6">
    <location>
        <begin position="82"/>
        <end position="590"/>
    </location>
</feature>
<evidence type="ECO:0000256" key="4">
    <source>
        <dbReference type="ARBA" id="ARBA00023002"/>
    </source>
</evidence>
<keyword evidence="3" id="KW-0274">FAD</keyword>
<dbReference type="EMBL" id="JBBNOP010000006">
    <property type="protein sequence ID" value="MEQ3363070.1"/>
    <property type="molecule type" value="Genomic_DNA"/>
</dbReference>
<dbReference type="InterPro" id="IPR036188">
    <property type="entry name" value="FAD/NAD-bd_sf"/>
</dbReference>
<evidence type="ECO:0000259" key="6">
    <source>
        <dbReference type="Pfam" id="PF00890"/>
    </source>
</evidence>
<reference evidence="7 8" key="1">
    <citation type="submission" date="2024-04" db="EMBL/GenBank/DDBJ databases">
        <title>Human intestinal bacterial collection.</title>
        <authorList>
            <person name="Pauvert C."/>
            <person name="Hitch T.C.A."/>
            <person name="Clavel T."/>
        </authorList>
    </citation>
    <scope>NUCLEOTIDE SEQUENCE [LARGE SCALE GENOMIC DNA]</scope>
    <source>
        <strain evidence="7 8">CLA-KB-H42</strain>
    </source>
</reference>